<reference evidence="10 11" key="1">
    <citation type="journal article" date="2017" name="ISME J.">
        <title>Potential for microbial H2 and metal transformations associated with novel bacteria and archaea in deep terrestrial subsurface sediments.</title>
        <authorList>
            <person name="Hernsdorf A.W."/>
            <person name="Amano Y."/>
            <person name="Miyakawa K."/>
            <person name="Ise K."/>
            <person name="Suzuki Y."/>
            <person name="Anantharaman K."/>
            <person name="Probst A."/>
            <person name="Burstein D."/>
            <person name="Thomas B.C."/>
            <person name="Banfield J.F."/>
        </authorList>
    </citation>
    <scope>NUCLEOTIDE SEQUENCE [LARGE SCALE GENOMIC DNA]</scope>
    <source>
        <strain evidence="10">HGW-Actinobacteria-3</strain>
    </source>
</reference>
<keyword evidence="6" id="KW-0067">ATP-binding</keyword>
<comment type="similarity">
    <text evidence="7">Belongs to the QueC family.</text>
</comment>
<evidence type="ECO:0000256" key="9">
    <source>
        <dbReference type="ARBA" id="ARBA00047890"/>
    </source>
</evidence>
<evidence type="ECO:0000256" key="7">
    <source>
        <dbReference type="ARBA" id="ARBA00037993"/>
    </source>
</evidence>
<evidence type="ECO:0000256" key="4">
    <source>
        <dbReference type="ARBA" id="ARBA00022741"/>
    </source>
</evidence>
<dbReference type="SUPFAM" id="SSF52402">
    <property type="entry name" value="Adenine nucleotide alpha hydrolases-like"/>
    <property type="match status" value="1"/>
</dbReference>
<dbReference type="CDD" id="cd01995">
    <property type="entry name" value="QueC-like"/>
    <property type="match status" value="1"/>
</dbReference>
<dbReference type="Pfam" id="PF06508">
    <property type="entry name" value="QueC"/>
    <property type="match status" value="1"/>
</dbReference>
<comment type="catalytic activity">
    <reaction evidence="9">
        <text>7-carboxy-7-carbaguanine + NH4(+) + 2 ATP = 7-cyano-7-carbaguanine + 2 AMP + 2 diphosphate + 2 H(+)</text>
        <dbReference type="Rhea" id="RHEA:27982"/>
        <dbReference type="ChEBI" id="CHEBI:15378"/>
        <dbReference type="ChEBI" id="CHEBI:28938"/>
        <dbReference type="ChEBI" id="CHEBI:30616"/>
        <dbReference type="ChEBI" id="CHEBI:33019"/>
        <dbReference type="ChEBI" id="CHEBI:45075"/>
        <dbReference type="ChEBI" id="CHEBI:61036"/>
        <dbReference type="ChEBI" id="CHEBI:456215"/>
        <dbReference type="EC" id="6.3.4.20"/>
    </reaction>
</comment>
<name>A0A2N3G8G5_9ACTN</name>
<dbReference type="GO" id="GO:0046872">
    <property type="term" value="F:metal ion binding"/>
    <property type="evidence" value="ECO:0007669"/>
    <property type="project" value="UniProtKB-KW"/>
</dbReference>
<evidence type="ECO:0000313" key="10">
    <source>
        <dbReference type="EMBL" id="PKQ28918.1"/>
    </source>
</evidence>
<evidence type="ECO:0000256" key="2">
    <source>
        <dbReference type="ARBA" id="ARBA00022598"/>
    </source>
</evidence>
<evidence type="ECO:0000256" key="1">
    <source>
        <dbReference type="ARBA" id="ARBA00005061"/>
    </source>
</evidence>
<gene>
    <name evidence="10" type="ORF">CVT63_00305</name>
</gene>
<comment type="pathway">
    <text evidence="1">Purine metabolism; 7-cyano-7-deazaguanine biosynthesis.</text>
</comment>
<dbReference type="InterPro" id="IPR014729">
    <property type="entry name" value="Rossmann-like_a/b/a_fold"/>
</dbReference>
<dbReference type="Proteomes" id="UP000233654">
    <property type="component" value="Unassembled WGS sequence"/>
</dbReference>
<evidence type="ECO:0000256" key="8">
    <source>
        <dbReference type="ARBA" id="ARBA00039149"/>
    </source>
</evidence>
<dbReference type="Gene3D" id="3.40.50.620">
    <property type="entry name" value="HUPs"/>
    <property type="match status" value="1"/>
</dbReference>
<dbReference type="EC" id="6.3.4.20" evidence="8"/>
<dbReference type="EMBL" id="PHEX01000002">
    <property type="protein sequence ID" value="PKQ28918.1"/>
    <property type="molecule type" value="Genomic_DNA"/>
</dbReference>
<keyword evidence="5" id="KW-0862">Zinc</keyword>
<protein>
    <recommendedName>
        <fullName evidence="8">7-cyano-7-deazaguanine synthase</fullName>
        <ecNumber evidence="8">6.3.4.20</ecNumber>
    </recommendedName>
</protein>
<dbReference type="GO" id="GO:0005524">
    <property type="term" value="F:ATP binding"/>
    <property type="evidence" value="ECO:0007669"/>
    <property type="project" value="UniProtKB-KW"/>
</dbReference>
<dbReference type="PIRSF" id="PIRSF006293">
    <property type="entry name" value="ExsB"/>
    <property type="match status" value="1"/>
</dbReference>
<evidence type="ECO:0000313" key="11">
    <source>
        <dbReference type="Proteomes" id="UP000233654"/>
    </source>
</evidence>
<comment type="caution">
    <text evidence="10">The sequence shown here is derived from an EMBL/GenBank/DDBJ whole genome shotgun (WGS) entry which is preliminary data.</text>
</comment>
<sequence>MKKALVLVSGGMDSGLCLYLAVAEHGQQAVDALFFDWGQRALKEELAAARAICRETGVDEPLVVTLDFPYRGPLTDQSIALQIDRSPSEMQTPGISAAFFPGRNLVMLAHAFGLASSRGHSEISFGPNADDAAGYPDCREKCLRNLEVACRCGLEREIALVLPVIHMSKLDIVRVGNALGVPWDMTFSCYSPVDGAPCKRCDACVLRADVLKHFSSPADGED</sequence>
<dbReference type="AlphaFoldDB" id="A0A2N3G8G5"/>
<dbReference type="PANTHER" id="PTHR42914:SF1">
    <property type="entry name" value="7-CYANO-7-DEAZAGUANINE SYNTHASE"/>
    <property type="match status" value="1"/>
</dbReference>
<keyword evidence="3" id="KW-0479">Metal-binding</keyword>
<organism evidence="10 11">
    <name type="scientific">Candidatus Anoxymicrobium japonicum</name>
    <dbReference type="NCBI Taxonomy" id="2013648"/>
    <lineage>
        <taxon>Bacteria</taxon>
        <taxon>Bacillati</taxon>
        <taxon>Actinomycetota</taxon>
        <taxon>Candidatus Geothermincolia</taxon>
        <taxon>Candidatus Geothermincolales</taxon>
        <taxon>Candidatus Anoxymicrobiaceae</taxon>
        <taxon>Candidatus Anoxymicrobium</taxon>
    </lineage>
</organism>
<evidence type="ECO:0000256" key="6">
    <source>
        <dbReference type="ARBA" id="ARBA00022840"/>
    </source>
</evidence>
<evidence type="ECO:0000256" key="3">
    <source>
        <dbReference type="ARBA" id="ARBA00022723"/>
    </source>
</evidence>
<accession>A0A2N3G8G5</accession>
<evidence type="ECO:0000256" key="5">
    <source>
        <dbReference type="ARBA" id="ARBA00022833"/>
    </source>
</evidence>
<dbReference type="PANTHER" id="PTHR42914">
    <property type="entry name" value="7-CYANO-7-DEAZAGUANINE SYNTHASE"/>
    <property type="match status" value="1"/>
</dbReference>
<proteinExistence type="inferred from homology"/>
<dbReference type="GO" id="GO:0016874">
    <property type="term" value="F:ligase activity"/>
    <property type="evidence" value="ECO:0007669"/>
    <property type="project" value="UniProtKB-KW"/>
</dbReference>
<keyword evidence="4" id="KW-0547">Nucleotide-binding</keyword>
<dbReference type="InterPro" id="IPR018317">
    <property type="entry name" value="QueC"/>
</dbReference>
<keyword evidence="2" id="KW-0436">Ligase</keyword>